<dbReference type="AlphaFoldDB" id="A0A173UKZ8"/>
<dbReference type="RefSeq" id="WP_055169643.1">
    <property type="nucleotide sequence ID" value="NZ_CYXX01000015.1"/>
</dbReference>
<gene>
    <name evidence="1" type="ORF">ERS852444_02073</name>
</gene>
<sequence>MQEIQKFFFETLSSIQDNAVYQALAEYDKSDSLEDLLYNTTYEAITSICELLDGYTSDKLQLDLIDTKSNKSIKEGIQMHDICANYLRWEKPNKG</sequence>
<organism evidence="1 2">
    <name type="scientific">Roseburia inulinivorans</name>
    <dbReference type="NCBI Taxonomy" id="360807"/>
    <lineage>
        <taxon>Bacteria</taxon>
        <taxon>Bacillati</taxon>
        <taxon>Bacillota</taxon>
        <taxon>Clostridia</taxon>
        <taxon>Lachnospirales</taxon>
        <taxon>Lachnospiraceae</taxon>
        <taxon>Roseburia</taxon>
    </lineage>
</organism>
<accession>A0A173UKZ8</accession>
<dbReference type="EMBL" id="CYXX01000015">
    <property type="protein sequence ID" value="CUN14238.1"/>
    <property type="molecule type" value="Genomic_DNA"/>
</dbReference>
<dbReference type="Proteomes" id="UP000095453">
    <property type="component" value="Unassembled WGS sequence"/>
</dbReference>
<name>A0A173UKZ8_9FIRM</name>
<proteinExistence type="predicted"/>
<reference evidence="1 2" key="1">
    <citation type="submission" date="2015-09" db="EMBL/GenBank/DDBJ databases">
        <authorList>
            <consortium name="Pathogen Informatics"/>
        </authorList>
    </citation>
    <scope>NUCLEOTIDE SEQUENCE [LARGE SCALE GENOMIC DNA]</scope>
    <source>
        <strain evidence="1 2">2789STDY5608887</strain>
    </source>
</reference>
<evidence type="ECO:0000313" key="2">
    <source>
        <dbReference type="Proteomes" id="UP000095453"/>
    </source>
</evidence>
<evidence type="ECO:0000313" key="1">
    <source>
        <dbReference type="EMBL" id="CUN14238.1"/>
    </source>
</evidence>
<protein>
    <submittedName>
        <fullName evidence="1">Uncharacterized protein</fullName>
    </submittedName>
</protein>